<dbReference type="OrthoDB" id="6003236at2"/>
<keyword evidence="2" id="KW-1185">Reference proteome</keyword>
<sequence length="217" mass="23964">MSLDLVDTAGFDAVNDAVAYWLLPTPRGALHGFSAPEPNPMQRAVQALLAGHEAMELAQWRQEHDRAGRMLQQLRERQWVQLLRRPVPAPDVRLADFAQHVIAPLSGERRAVLASDSGFCLGQSGLTQELAETLAAAAADYSAFAQRQARRGWEGAQRVAFHSDPDMLLPDWSFVPFWVDGTGYWLVLAGEPLLNNLAMIELVWSIRLAGARFAAPL</sequence>
<comment type="caution">
    <text evidence="1">The sequence shown here is derived from an EMBL/GenBank/DDBJ whole genome shotgun (WGS) entry which is preliminary data.</text>
</comment>
<evidence type="ECO:0000313" key="2">
    <source>
        <dbReference type="Proteomes" id="UP000717981"/>
    </source>
</evidence>
<dbReference type="EMBL" id="PDWK01000051">
    <property type="protein sequence ID" value="KAF1688397.1"/>
    <property type="molecule type" value="Genomic_DNA"/>
</dbReference>
<dbReference type="RefSeq" id="WP_162124909.1">
    <property type="nucleotide sequence ID" value="NZ_PDWK01000051.1"/>
</dbReference>
<dbReference type="Gene3D" id="3.30.450.30">
    <property type="entry name" value="Dynein light chain 2a, cytoplasmic"/>
    <property type="match status" value="1"/>
</dbReference>
<dbReference type="AlphaFoldDB" id="A0A921NZV4"/>
<name>A0A921NZV4_9GAMM</name>
<reference evidence="1" key="1">
    <citation type="submission" date="2017-10" db="EMBL/GenBank/DDBJ databases">
        <title>Whole genome sequencing of members of genus Pseudoxanthomonas.</title>
        <authorList>
            <person name="Kumar S."/>
            <person name="Bansal K."/>
            <person name="Kaur A."/>
            <person name="Patil P."/>
            <person name="Sharma S."/>
            <person name="Patil P.B."/>
        </authorList>
    </citation>
    <scope>NUCLEOTIDE SEQUENCE</scope>
    <source>
        <strain evidence="1">DSM 22914</strain>
    </source>
</reference>
<evidence type="ECO:0000313" key="1">
    <source>
        <dbReference type="EMBL" id="KAF1688397.1"/>
    </source>
</evidence>
<organism evidence="1 2">
    <name type="scientific">Pseudoxanthomonas taiwanensis</name>
    <dbReference type="NCBI Taxonomy" id="176598"/>
    <lineage>
        <taxon>Bacteria</taxon>
        <taxon>Pseudomonadati</taxon>
        <taxon>Pseudomonadota</taxon>
        <taxon>Gammaproteobacteria</taxon>
        <taxon>Lysobacterales</taxon>
        <taxon>Lysobacteraceae</taxon>
        <taxon>Pseudoxanthomonas</taxon>
    </lineage>
</organism>
<accession>A0A921NZV4</accession>
<dbReference type="Proteomes" id="UP000717981">
    <property type="component" value="Unassembled WGS sequence"/>
</dbReference>
<gene>
    <name evidence="1" type="ORF">CR938_10195</name>
</gene>
<proteinExistence type="predicted"/>
<protein>
    <submittedName>
        <fullName evidence="1">Uncharacterized protein</fullName>
    </submittedName>
</protein>
<dbReference type="SUPFAM" id="SSF103196">
    <property type="entry name" value="Roadblock/LC7 domain"/>
    <property type="match status" value="1"/>
</dbReference>